<dbReference type="EMBL" id="JAAAJA010000127">
    <property type="protein sequence ID" value="KAG0261333.1"/>
    <property type="molecule type" value="Genomic_DNA"/>
</dbReference>
<dbReference type="OrthoDB" id="2416573at2759"/>
<sequence length="440" mass="49697">MNLIPQGRQTSIGSVNAFIDIPEPMLPPLTDSPILFQSSLNHDDTITSETFASSEFFGLDESPMHLALDDSLFSNMSSQAAAPTFPTSQSSFTGQSLVSIEQNQNEPQNRTPYHGVQLQPEAQHQYTRQRLTFLTLTTTLPISEGNKSPKSLTESRTYPLELKLSQQQFQQCTYGGSLDLNRSFSDFFTTDPLSSPEVVTPASDRGYTDMVDDEYCFWSLTGSPKTSENKPLEQMDMSRPQTEAHLEPLTGTESLESMFRFERLPLFSELEPSSTLQQYQLPQFDSLSDSDASEHIAVPPMRRRVRKSIKDRHEPVPRVKLYCKHPGCQISFSSQASLNRHTSAHAWKGLFPPLRCEGCDKALSNEFSVQRHILRAEKTSHCYRMRVYSIMRSKTEVENTVRFYPKGPHGKKTVQIDLIHARMRYPRPATVVSSAISSLV</sequence>
<organism evidence="2 3">
    <name type="scientific">Mortierella polycephala</name>
    <dbReference type="NCBI Taxonomy" id="41804"/>
    <lineage>
        <taxon>Eukaryota</taxon>
        <taxon>Fungi</taxon>
        <taxon>Fungi incertae sedis</taxon>
        <taxon>Mucoromycota</taxon>
        <taxon>Mortierellomycotina</taxon>
        <taxon>Mortierellomycetes</taxon>
        <taxon>Mortierellales</taxon>
        <taxon>Mortierellaceae</taxon>
        <taxon>Mortierella</taxon>
    </lineage>
</organism>
<gene>
    <name evidence="2" type="ORF">BG011_001107</name>
</gene>
<keyword evidence="3" id="KW-1185">Reference proteome</keyword>
<reference evidence="2" key="1">
    <citation type="journal article" date="2020" name="Fungal Divers.">
        <title>Resolving the Mortierellaceae phylogeny through synthesis of multi-gene phylogenetics and phylogenomics.</title>
        <authorList>
            <person name="Vandepol N."/>
            <person name="Liber J."/>
            <person name="Desiro A."/>
            <person name="Na H."/>
            <person name="Kennedy M."/>
            <person name="Barry K."/>
            <person name="Grigoriev I.V."/>
            <person name="Miller A.N."/>
            <person name="O'Donnell K."/>
            <person name="Stajich J.E."/>
            <person name="Bonito G."/>
        </authorList>
    </citation>
    <scope>NUCLEOTIDE SEQUENCE</scope>
    <source>
        <strain evidence="2">KOD948</strain>
    </source>
</reference>
<dbReference type="SMART" id="SM00355">
    <property type="entry name" value="ZnF_C2H2"/>
    <property type="match status" value="2"/>
</dbReference>
<evidence type="ECO:0000313" key="2">
    <source>
        <dbReference type="EMBL" id="KAG0261333.1"/>
    </source>
</evidence>
<accession>A0A9P6Q5V1</accession>
<dbReference type="Gene3D" id="3.30.160.60">
    <property type="entry name" value="Classic Zinc Finger"/>
    <property type="match status" value="1"/>
</dbReference>
<name>A0A9P6Q5V1_9FUNG</name>
<dbReference type="AlphaFoldDB" id="A0A9P6Q5V1"/>
<evidence type="ECO:0000313" key="3">
    <source>
        <dbReference type="Proteomes" id="UP000726737"/>
    </source>
</evidence>
<proteinExistence type="predicted"/>
<dbReference type="PROSITE" id="PS00028">
    <property type="entry name" value="ZINC_FINGER_C2H2_1"/>
    <property type="match status" value="1"/>
</dbReference>
<comment type="caution">
    <text evidence="2">The sequence shown here is derived from an EMBL/GenBank/DDBJ whole genome shotgun (WGS) entry which is preliminary data.</text>
</comment>
<evidence type="ECO:0000259" key="1">
    <source>
        <dbReference type="PROSITE" id="PS00028"/>
    </source>
</evidence>
<protein>
    <recommendedName>
        <fullName evidence="1">C2H2-type domain-containing protein</fullName>
    </recommendedName>
</protein>
<feature type="domain" description="C2H2-type" evidence="1">
    <location>
        <begin position="323"/>
        <end position="345"/>
    </location>
</feature>
<dbReference type="InterPro" id="IPR013087">
    <property type="entry name" value="Znf_C2H2_type"/>
</dbReference>
<dbReference type="Proteomes" id="UP000726737">
    <property type="component" value="Unassembled WGS sequence"/>
</dbReference>